<evidence type="ECO:0000313" key="2">
    <source>
        <dbReference type="Proteomes" id="UP000325577"/>
    </source>
</evidence>
<name>A0A5J5C0P5_9ASTE</name>
<protein>
    <submittedName>
        <fullName evidence="1">Uncharacterized protein</fullName>
    </submittedName>
</protein>
<accession>A0A5J5C0P5</accession>
<sequence>MEKNFYVESLVVQQWSAMIVVNGSDLESVLTVMVDINTWNINHLATIGRAMSSYEDELCEIMKSLDVDWSMIAKASPYYVTYMKDSMDQIINCFESNVAVSQIITLETTAAVQMRIDEAKQTTP</sequence>
<dbReference type="AlphaFoldDB" id="A0A5J5C0P5"/>
<organism evidence="1 2">
    <name type="scientific">Nyssa sinensis</name>
    <dbReference type="NCBI Taxonomy" id="561372"/>
    <lineage>
        <taxon>Eukaryota</taxon>
        <taxon>Viridiplantae</taxon>
        <taxon>Streptophyta</taxon>
        <taxon>Embryophyta</taxon>
        <taxon>Tracheophyta</taxon>
        <taxon>Spermatophyta</taxon>
        <taxon>Magnoliopsida</taxon>
        <taxon>eudicotyledons</taxon>
        <taxon>Gunneridae</taxon>
        <taxon>Pentapetalae</taxon>
        <taxon>asterids</taxon>
        <taxon>Cornales</taxon>
        <taxon>Nyssaceae</taxon>
        <taxon>Nyssa</taxon>
    </lineage>
</organism>
<dbReference type="OrthoDB" id="10261066at2759"/>
<dbReference type="Proteomes" id="UP000325577">
    <property type="component" value="Linkage Group LG1"/>
</dbReference>
<gene>
    <name evidence="1" type="ORF">F0562_003460</name>
</gene>
<evidence type="ECO:0000313" key="1">
    <source>
        <dbReference type="EMBL" id="KAA8547031.1"/>
    </source>
</evidence>
<dbReference type="EMBL" id="CM018032">
    <property type="protein sequence ID" value="KAA8547031.1"/>
    <property type="molecule type" value="Genomic_DNA"/>
</dbReference>
<reference evidence="1 2" key="1">
    <citation type="submission" date="2019-09" db="EMBL/GenBank/DDBJ databases">
        <title>A chromosome-level genome assembly of the Chinese tupelo Nyssa sinensis.</title>
        <authorList>
            <person name="Yang X."/>
            <person name="Kang M."/>
            <person name="Yang Y."/>
            <person name="Xiong H."/>
            <person name="Wang M."/>
            <person name="Zhang Z."/>
            <person name="Wang Z."/>
            <person name="Wu H."/>
            <person name="Ma T."/>
            <person name="Liu J."/>
            <person name="Xi Z."/>
        </authorList>
    </citation>
    <scope>NUCLEOTIDE SEQUENCE [LARGE SCALE GENOMIC DNA]</scope>
    <source>
        <strain evidence="1">J267</strain>
        <tissue evidence="1">Leaf</tissue>
    </source>
</reference>
<keyword evidence="2" id="KW-1185">Reference proteome</keyword>
<proteinExistence type="predicted"/>